<dbReference type="AlphaFoldDB" id="T1JYX4"/>
<evidence type="ECO:0000313" key="2">
    <source>
        <dbReference type="EnsemblMetazoa" id="tetur03g01900.1"/>
    </source>
</evidence>
<evidence type="ECO:0000256" key="1">
    <source>
        <dbReference type="SAM" id="MobiDB-lite"/>
    </source>
</evidence>
<dbReference type="EnsemblMetazoa" id="tetur03g01900.1">
    <property type="protein sequence ID" value="tetur03g01900.1"/>
    <property type="gene ID" value="tetur03g01900"/>
</dbReference>
<proteinExistence type="predicted"/>
<protein>
    <submittedName>
        <fullName evidence="2">Uncharacterized protein</fullName>
    </submittedName>
</protein>
<feature type="compositionally biased region" description="Acidic residues" evidence="1">
    <location>
        <begin position="25"/>
        <end position="39"/>
    </location>
</feature>
<keyword evidence="3" id="KW-1185">Reference proteome</keyword>
<reference evidence="3" key="1">
    <citation type="submission" date="2011-08" db="EMBL/GenBank/DDBJ databases">
        <authorList>
            <person name="Rombauts S."/>
        </authorList>
    </citation>
    <scope>NUCLEOTIDE SEQUENCE</scope>
    <source>
        <strain evidence="3">London</strain>
    </source>
</reference>
<feature type="compositionally biased region" description="Acidic residues" evidence="1">
    <location>
        <begin position="1"/>
        <end position="16"/>
    </location>
</feature>
<name>T1JYX4_TETUR</name>
<evidence type="ECO:0000313" key="3">
    <source>
        <dbReference type="Proteomes" id="UP000015104"/>
    </source>
</evidence>
<accession>T1JYX4</accession>
<reference evidence="2" key="2">
    <citation type="submission" date="2015-06" db="UniProtKB">
        <authorList>
            <consortium name="EnsemblMetazoa"/>
        </authorList>
    </citation>
    <scope>IDENTIFICATION</scope>
</reference>
<sequence length="198" mass="22418">MTPPRDDDEESSDDEGPAPAIIDSGPEDSEADDDEDDDGQTAQINHCLGPDGYYHPVKEIKGSYLKKDKTGKMRLVKRVRWMDTDVWADTVDCPHLPFRGYVNHKRKDVVDLTVKPKKNNPRKKNPEKACQWCGQVFSRASYCTDHEIRRCRAPGSLNHTCGPSCRQNPAIQCPGRITMDEYDPGDRRHNNPGRPSNQ</sequence>
<feature type="region of interest" description="Disordered" evidence="1">
    <location>
        <begin position="176"/>
        <end position="198"/>
    </location>
</feature>
<dbReference type="Proteomes" id="UP000015104">
    <property type="component" value="Unassembled WGS sequence"/>
</dbReference>
<organism evidence="2 3">
    <name type="scientific">Tetranychus urticae</name>
    <name type="common">Two-spotted spider mite</name>
    <dbReference type="NCBI Taxonomy" id="32264"/>
    <lineage>
        <taxon>Eukaryota</taxon>
        <taxon>Metazoa</taxon>
        <taxon>Ecdysozoa</taxon>
        <taxon>Arthropoda</taxon>
        <taxon>Chelicerata</taxon>
        <taxon>Arachnida</taxon>
        <taxon>Acari</taxon>
        <taxon>Acariformes</taxon>
        <taxon>Trombidiformes</taxon>
        <taxon>Prostigmata</taxon>
        <taxon>Eleutherengona</taxon>
        <taxon>Raphignathae</taxon>
        <taxon>Tetranychoidea</taxon>
        <taxon>Tetranychidae</taxon>
        <taxon>Tetranychus</taxon>
    </lineage>
</organism>
<dbReference type="HOGENOM" id="CLU_1379734_0_0_1"/>
<feature type="region of interest" description="Disordered" evidence="1">
    <location>
        <begin position="1"/>
        <end position="50"/>
    </location>
</feature>
<dbReference type="EMBL" id="CAEY01001109">
    <property type="status" value="NOT_ANNOTATED_CDS"/>
    <property type="molecule type" value="Genomic_DNA"/>
</dbReference>